<name>A0A059BKV6_EUCGR</name>
<proteinExistence type="predicted"/>
<dbReference type="AlphaFoldDB" id="A0A059BKV6"/>
<reference evidence="1" key="1">
    <citation type="submission" date="2013-07" db="EMBL/GenBank/DDBJ databases">
        <title>The genome of Eucalyptus grandis.</title>
        <authorList>
            <person name="Schmutz J."/>
            <person name="Hayes R."/>
            <person name="Myburg A."/>
            <person name="Tuskan G."/>
            <person name="Grattapaglia D."/>
            <person name="Rokhsar D.S."/>
        </authorList>
    </citation>
    <scope>NUCLEOTIDE SEQUENCE</scope>
    <source>
        <tissue evidence="1">Leaf extractions</tissue>
    </source>
</reference>
<protein>
    <submittedName>
        <fullName evidence="1">Uncharacterized protein</fullName>
    </submittedName>
</protein>
<sequence>MAKFSQGKTSIKRDLQAPYLPTISRGLEHLAYITIPTKDTIILTNLQDYKARSVRLTRYSNYFGRMNSKTQSLLVSNSY</sequence>
<dbReference type="EMBL" id="KK198758">
    <property type="protein sequence ID" value="KCW66738.1"/>
    <property type="molecule type" value="Genomic_DNA"/>
</dbReference>
<organism evidence="1">
    <name type="scientific">Eucalyptus grandis</name>
    <name type="common">Flooded gum</name>
    <dbReference type="NCBI Taxonomy" id="71139"/>
    <lineage>
        <taxon>Eukaryota</taxon>
        <taxon>Viridiplantae</taxon>
        <taxon>Streptophyta</taxon>
        <taxon>Embryophyta</taxon>
        <taxon>Tracheophyta</taxon>
        <taxon>Spermatophyta</taxon>
        <taxon>Magnoliopsida</taxon>
        <taxon>eudicotyledons</taxon>
        <taxon>Gunneridae</taxon>
        <taxon>Pentapetalae</taxon>
        <taxon>rosids</taxon>
        <taxon>malvids</taxon>
        <taxon>Myrtales</taxon>
        <taxon>Myrtaceae</taxon>
        <taxon>Myrtoideae</taxon>
        <taxon>Eucalypteae</taxon>
        <taxon>Eucalyptus</taxon>
    </lineage>
</organism>
<dbReference type="InParanoid" id="A0A059BKV6"/>
<accession>A0A059BKV6</accession>
<dbReference type="Gramene" id="KCW66738">
    <property type="protein sequence ID" value="KCW66738"/>
    <property type="gene ID" value="EUGRSUZ_F00495"/>
</dbReference>
<gene>
    <name evidence="1" type="ORF">EUGRSUZ_F00495</name>
</gene>
<evidence type="ECO:0000313" key="1">
    <source>
        <dbReference type="EMBL" id="KCW66738.1"/>
    </source>
</evidence>